<reference evidence="3" key="1">
    <citation type="submission" date="2017-02" db="UniProtKB">
        <authorList>
            <consortium name="WormBaseParasite"/>
        </authorList>
    </citation>
    <scope>IDENTIFICATION</scope>
</reference>
<organism evidence="2 3">
    <name type="scientific">Strongyloides papillosus</name>
    <name type="common">Intestinal threadworm</name>
    <dbReference type="NCBI Taxonomy" id="174720"/>
    <lineage>
        <taxon>Eukaryota</taxon>
        <taxon>Metazoa</taxon>
        <taxon>Ecdysozoa</taxon>
        <taxon>Nematoda</taxon>
        <taxon>Chromadorea</taxon>
        <taxon>Rhabditida</taxon>
        <taxon>Tylenchina</taxon>
        <taxon>Panagrolaimomorpha</taxon>
        <taxon>Strongyloidoidea</taxon>
        <taxon>Strongyloididae</taxon>
        <taxon>Strongyloides</taxon>
    </lineage>
</organism>
<dbReference type="InterPro" id="IPR015943">
    <property type="entry name" value="WD40/YVTN_repeat-like_dom_sf"/>
</dbReference>
<dbReference type="Pfam" id="PF00069">
    <property type="entry name" value="Pkinase"/>
    <property type="match status" value="1"/>
</dbReference>
<dbReference type="PROSITE" id="PS00108">
    <property type="entry name" value="PROTEIN_KINASE_ST"/>
    <property type="match status" value="1"/>
</dbReference>
<keyword evidence="2" id="KW-1185">Reference proteome</keyword>
<dbReference type="InterPro" id="IPR000719">
    <property type="entry name" value="Prot_kinase_dom"/>
</dbReference>
<proteinExistence type="predicted"/>
<feature type="domain" description="Protein kinase" evidence="1">
    <location>
        <begin position="382"/>
        <end position="464"/>
    </location>
</feature>
<dbReference type="SUPFAM" id="SSF56112">
    <property type="entry name" value="Protein kinase-like (PK-like)"/>
    <property type="match status" value="1"/>
</dbReference>
<dbReference type="STRING" id="174720.A0A0N5BBN8"/>
<accession>A0A0N5BBN8</accession>
<dbReference type="InterPro" id="IPR011009">
    <property type="entry name" value="Kinase-like_dom_sf"/>
</dbReference>
<dbReference type="Gene3D" id="1.10.510.10">
    <property type="entry name" value="Transferase(Phosphotransferase) domain 1"/>
    <property type="match status" value="1"/>
</dbReference>
<evidence type="ECO:0000313" key="3">
    <source>
        <dbReference type="WBParaSite" id="SPAL_0000344400.1"/>
    </source>
</evidence>
<dbReference type="GO" id="GO:0004672">
    <property type="term" value="F:protein kinase activity"/>
    <property type="evidence" value="ECO:0007669"/>
    <property type="project" value="InterPro"/>
</dbReference>
<evidence type="ECO:0000313" key="2">
    <source>
        <dbReference type="Proteomes" id="UP000046392"/>
    </source>
</evidence>
<dbReference type="InterPro" id="IPR008271">
    <property type="entry name" value="Ser/Thr_kinase_AS"/>
</dbReference>
<dbReference type="Gene3D" id="2.130.10.10">
    <property type="entry name" value="YVTN repeat-like/Quinoprotein amine dehydrogenase"/>
    <property type="match status" value="1"/>
</dbReference>
<name>A0A0N5BBN8_STREA</name>
<dbReference type="Proteomes" id="UP000046392">
    <property type="component" value="Unplaced"/>
</dbReference>
<dbReference type="InterPro" id="IPR036322">
    <property type="entry name" value="WD40_repeat_dom_sf"/>
</dbReference>
<dbReference type="GO" id="GO:0005524">
    <property type="term" value="F:ATP binding"/>
    <property type="evidence" value="ECO:0007669"/>
    <property type="project" value="InterPro"/>
</dbReference>
<evidence type="ECO:0000259" key="1">
    <source>
        <dbReference type="Pfam" id="PF00069"/>
    </source>
</evidence>
<protein>
    <submittedName>
        <fullName evidence="3">Protein kinase domain-containing protein</fullName>
    </submittedName>
</protein>
<dbReference type="AlphaFoldDB" id="A0A0N5BBN8"/>
<sequence>MRGYSNLYNKIKLLGRFRPLSFQEMLQRYLNFHPNDIDEGLNHTNTFERSPEPNLDPSNELRVNEEFLKNNFNNKLKDSIEKLRGDIRSNHGYLLESHDNDKSCIPPSVNTRKLLRILETNHYKGKKIPESFKKDIKIVINNMYLPEETRPIFSTVGEVTAAQFCNNGRSIITCNRGSFFDICKYNDIMRKYQKDKTFSCEIAHAMIDVLVSRKRDILYVPSYPGILSEINLKDSETSDSYVDRDVVVYIPDNNNINVIKGCCFRDSNEDAIICSAMDGNVYGYDIVQSQLLFKINLHYCVNDVCMIAPNNCNVFISAGPKSLNIFDSRIFRTRSDVGASIVIIGYNSISYKYTSSCDLIDHGEICLSEMKFIVIKRFDITLDTYIKNKNRPYLDHVELYDLLNGILNALSFLYKKNICYNDLKSSNVMLNPDISNPVLIDFGSCYDHEANIPFNFISGTHDFSGLFLHNLTNGSIYDDITSLYFNCFTWANGEKLPWQNDNQLLKTPNYYIEEKIRFLNRGYEPFQNSSINVKSKEILEVIHDAVMNKESDYMAIKNKISQVYFYNSLVLSLSKDFKNLSLDREVIFDDNYLRNIPSDNFALLCSFQGNYNR</sequence>
<dbReference type="WBParaSite" id="SPAL_0000344400.1">
    <property type="protein sequence ID" value="SPAL_0000344400.1"/>
    <property type="gene ID" value="SPAL_0000344400"/>
</dbReference>
<dbReference type="SUPFAM" id="SSF50978">
    <property type="entry name" value="WD40 repeat-like"/>
    <property type="match status" value="1"/>
</dbReference>